<reference evidence="2" key="2">
    <citation type="submission" date="2023-05" db="EMBL/GenBank/DDBJ databases">
        <authorList>
            <person name="Schelkunov M.I."/>
        </authorList>
    </citation>
    <scope>NUCLEOTIDE SEQUENCE</scope>
    <source>
        <strain evidence="2">Hsosn_3</strain>
        <tissue evidence="2">Leaf</tissue>
    </source>
</reference>
<keyword evidence="1" id="KW-0800">Toxin</keyword>
<dbReference type="Gene3D" id="3.40.420.10">
    <property type="entry name" value="Ricin (A subunit), domain 1"/>
    <property type="match status" value="1"/>
</dbReference>
<organism evidence="2 3">
    <name type="scientific">Heracleum sosnowskyi</name>
    <dbReference type="NCBI Taxonomy" id="360622"/>
    <lineage>
        <taxon>Eukaryota</taxon>
        <taxon>Viridiplantae</taxon>
        <taxon>Streptophyta</taxon>
        <taxon>Embryophyta</taxon>
        <taxon>Tracheophyta</taxon>
        <taxon>Spermatophyta</taxon>
        <taxon>Magnoliopsida</taxon>
        <taxon>eudicotyledons</taxon>
        <taxon>Gunneridae</taxon>
        <taxon>Pentapetalae</taxon>
        <taxon>asterids</taxon>
        <taxon>campanulids</taxon>
        <taxon>Apiales</taxon>
        <taxon>Apiaceae</taxon>
        <taxon>Apioideae</taxon>
        <taxon>apioid superclade</taxon>
        <taxon>Tordylieae</taxon>
        <taxon>Tordyliinae</taxon>
        <taxon>Heracleum</taxon>
    </lineage>
</organism>
<dbReference type="InterPro" id="IPR001574">
    <property type="entry name" value="Ribosome_inactivat_prot"/>
</dbReference>
<dbReference type="GO" id="GO:0030598">
    <property type="term" value="F:rRNA N-glycosylase activity"/>
    <property type="evidence" value="ECO:0007669"/>
    <property type="project" value="UniProtKB-EC"/>
</dbReference>
<evidence type="ECO:0000313" key="2">
    <source>
        <dbReference type="EMBL" id="KAK1394344.1"/>
    </source>
</evidence>
<dbReference type="GO" id="GO:0017148">
    <property type="term" value="P:negative regulation of translation"/>
    <property type="evidence" value="ECO:0007669"/>
    <property type="project" value="UniProtKB-KW"/>
</dbReference>
<proteinExistence type="inferred from homology"/>
<keyword evidence="1" id="KW-0378">Hydrolase</keyword>
<comment type="caution">
    <text evidence="2">The sequence shown here is derived from an EMBL/GenBank/DDBJ whole genome shotgun (WGS) entry which is preliminary data.</text>
</comment>
<comment type="similarity">
    <text evidence="1">Belongs to the ribosome-inactivating protein family.</text>
</comment>
<sequence length="285" mass="32441">MAQNNDFIFNNNTAPEDYELFIDGLLESNTRIFLFRVLPRATNTSVFAESFDVQMNADRVPMQLIFLKDDVYVVSWKIRGPNPATPRYAVFLDNKGNFETRAIVAAASNHRKLPGIRGRGVRGLFLPRRGEAAQPPELDTMFMVAELAKPTTYKLPFSGQYGDLVRLSMDREELILNKYTLIDAFQVIYNAETERNVNRLVESTLKVLEMVPEPMRNARMKRALVDCFDGVGRVPKEIIARQNKWGSSCKKLHLIPVDDSALTDKQRAENLALIAEWTLIKASRD</sequence>
<dbReference type="Pfam" id="PF00161">
    <property type="entry name" value="RIP"/>
    <property type="match status" value="1"/>
</dbReference>
<name>A0AAD8IYE9_9APIA</name>
<accession>A0AAD8IYE9</accession>
<dbReference type="Proteomes" id="UP001237642">
    <property type="component" value="Unassembled WGS sequence"/>
</dbReference>
<dbReference type="GO" id="GO:0090729">
    <property type="term" value="F:toxin activity"/>
    <property type="evidence" value="ECO:0007669"/>
    <property type="project" value="UniProtKB-KW"/>
</dbReference>
<keyword evidence="1" id="KW-0611">Plant defense</keyword>
<protein>
    <recommendedName>
        <fullName evidence="1">rRNA N-glycosylase</fullName>
        <ecNumber evidence="1">3.2.2.22</ecNumber>
    </recommendedName>
</protein>
<dbReference type="EMBL" id="JAUIZM010000003">
    <property type="protein sequence ID" value="KAK1394344.1"/>
    <property type="molecule type" value="Genomic_DNA"/>
</dbReference>
<evidence type="ECO:0000313" key="3">
    <source>
        <dbReference type="Proteomes" id="UP001237642"/>
    </source>
</evidence>
<dbReference type="EC" id="3.2.2.22" evidence="1"/>
<dbReference type="InterPro" id="IPR016138">
    <property type="entry name" value="Ribosome_inactivat_prot_sub1"/>
</dbReference>
<dbReference type="InterPro" id="IPR036041">
    <property type="entry name" value="Ribosome-inact_prot_sf"/>
</dbReference>
<evidence type="ECO:0000256" key="1">
    <source>
        <dbReference type="RuleBase" id="RU004915"/>
    </source>
</evidence>
<gene>
    <name evidence="2" type="ORF">POM88_013400</name>
</gene>
<dbReference type="AlphaFoldDB" id="A0AAD8IYE9"/>
<comment type="catalytic activity">
    <reaction evidence="1">
        <text>Endohydrolysis of the N-glycosidic bond at one specific adenosine on the 28S rRNA.</text>
        <dbReference type="EC" id="3.2.2.22"/>
    </reaction>
</comment>
<keyword evidence="1" id="KW-0652">Protein synthesis inhibitor</keyword>
<dbReference type="GO" id="GO:0006952">
    <property type="term" value="P:defense response"/>
    <property type="evidence" value="ECO:0007669"/>
    <property type="project" value="UniProtKB-KW"/>
</dbReference>
<reference evidence="2" key="1">
    <citation type="submission" date="2023-02" db="EMBL/GenBank/DDBJ databases">
        <title>Genome of toxic invasive species Heracleum sosnowskyi carries increased number of genes despite the absence of recent whole-genome duplications.</title>
        <authorList>
            <person name="Schelkunov M."/>
            <person name="Shtratnikova V."/>
            <person name="Makarenko M."/>
            <person name="Klepikova A."/>
            <person name="Omelchenko D."/>
            <person name="Novikova G."/>
            <person name="Obukhova E."/>
            <person name="Bogdanov V."/>
            <person name="Penin A."/>
            <person name="Logacheva M."/>
        </authorList>
    </citation>
    <scope>NUCLEOTIDE SEQUENCE</scope>
    <source>
        <strain evidence="2">Hsosn_3</strain>
        <tissue evidence="2">Leaf</tissue>
    </source>
</reference>
<dbReference type="SUPFAM" id="SSF56371">
    <property type="entry name" value="Ribosome inactivating proteins (RIP)"/>
    <property type="match status" value="1"/>
</dbReference>
<keyword evidence="3" id="KW-1185">Reference proteome</keyword>